<dbReference type="RefSeq" id="XP_002114693.1">
    <property type="nucleotide sequence ID" value="XM_002114657.1"/>
</dbReference>
<dbReference type="InterPro" id="IPR035979">
    <property type="entry name" value="RBD_domain_sf"/>
</dbReference>
<dbReference type="GO" id="GO:0006432">
    <property type="term" value="P:phenylalanyl-tRNA aminoacylation"/>
    <property type="evidence" value="ECO:0000318"/>
    <property type="project" value="GO_Central"/>
</dbReference>
<feature type="compositionally biased region" description="Polar residues" evidence="1">
    <location>
        <begin position="198"/>
        <end position="209"/>
    </location>
</feature>
<sequence length="566" mass="65647">MANLYGRRLEGSRLSFRVYWSLAMPLGLRQRLNEMLFQKREKVKACKGNFYDSLLESRKILYHRKLRHFTGESKPITIHVSRLPISMSIVECIHCFSQAGEIIDCKNGSSDCISLTYKDDKSGLIALLCFRYFNIEPGKQIKAFLADECKDSLIFKKLISMIIKKKELKDSPKSEAQPENAMEIFESEDFSHNISDMSDSDDFSTASQHSQKEFKSDTESICDQRELWGEIDGELEEFPIAHHVKFLLQLIELDKKLRLKGIPVYFKFFQRYGYPIIAIKMNEHYKLIIMQELTALIGIEISSAGLTESMTSFLSKYDDNQHHLNRKLMEQSIQAGIYKNQQDFISIVALNHSEYSRAISYLHCEISTQSIKIIGDSFNLVLDGKVLKPDFLLNLSDQHKVCLQTEIDTQSAHCNIIAIGLKDSVKQVLVAINKSILDYKMIQFSIDQKIETGSSIWLEFLRHHFHRIEEEYHCYVHCKNVTNDTPANQDGREGDIIIQCYPHDQQLIYFQIKKLFRYSFVHEQSGISQFSRMGRFLTENDGQIKLQNIRDEFECKIDVHFPTVSE</sequence>
<dbReference type="AlphaFoldDB" id="B3S3M2"/>
<reference evidence="2 3" key="1">
    <citation type="journal article" date="2008" name="Nature">
        <title>The Trichoplax genome and the nature of placozoans.</title>
        <authorList>
            <person name="Srivastava M."/>
            <person name="Begovic E."/>
            <person name="Chapman J."/>
            <person name="Putnam N.H."/>
            <person name="Hellsten U."/>
            <person name="Kawashima T."/>
            <person name="Kuo A."/>
            <person name="Mitros T."/>
            <person name="Salamov A."/>
            <person name="Carpenter M.L."/>
            <person name="Signorovitch A.Y."/>
            <person name="Moreno M.A."/>
            <person name="Kamm K."/>
            <person name="Grimwood J."/>
            <person name="Schmutz J."/>
            <person name="Shapiro H."/>
            <person name="Grigoriev I.V."/>
            <person name="Buss L.W."/>
            <person name="Schierwater B."/>
            <person name="Dellaporta S.L."/>
            <person name="Rokhsar D.S."/>
        </authorList>
    </citation>
    <scope>NUCLEOTIDE SEQUENCE [LARGE SCALE GENOMIC DNA]</scope>
    <source>
        <strain evidence="2 3">Grell-BS-1999</strain>
    </source>
</reference>
<keyword evidence="3" id="KW-1185">Reference proteome</keyword>
<dbReference type="CTD" id="6755906"/>
<gene>
    <name evidence="2" type="ORF">TRIADDRAFT_58774</name>
</gene>
<proteinExistence type="predicted"/>
<feature type="region of interest" description="Disordered" evidence="1">
    <location>
        <begin position="198"/>
        <end position="218"/>
    </location>
</feature>
<dbReference type="HOGENOM" id="CLU_481760_0_0_1"/>
<name>B3S3M2_TRIAD</name>
<dbReference type="InParanoid" id="B3S3M2"/>
<dbReference type="SUPFAM" id="SSF54928">
    <property type="entry name" value="RNA-binding domain, RBD"/>
    <property type="match status" value="1"/>
</dbReference>
<dbReference type="GO" id="GO:0003676">
    <property type="term" value="F:nucleic acid binding"/>
    <property type="evidence" value="ECO:0007669"/>
    <property type="project" value="InterPro"/>
</dbReference>
<dbReference type="GO" id="GO:0009328">
    <property type="term" value="C:phenylalanine-tRNA ligase complex"/>
    <property type="evidence" value="ECO:0000318"/>
    <property type="project" value="GO_Central"/>
</dbReference>
<dbReference type="GeneID" id="6755906"/>
<accession>B3S3M2</accession>
<dbReference type="KEGG" id="tad:TRIADDRAFT_58774"/>
<evidence type="ECO:0000313" key="2">
    <source>
        <dbReference type="EMBL" id="EDV22827.1"/>
    </source>
</evidence>
<evidence type="ECO:0000313" key="3">
    <source>
        <dbReference type="Proteomes" id="UP000009022"/>
    </source>
</evidence>
<dbReference type="EMBL" id="DS985248">
    <property type="protein sequence ID" value="EDV22827.1"/>
    <property type="molecule type" value="Genomic_DNA"/>
</dbReference>
<organism evidence="2 3">
    <name type="scientific">Trichoplax adhaerens</name>
    <name type="common">Trichoplax reptans</name>
    <dbReference type="NCBI Taxonomy" id="10228"/>
    <lineage>
        <taxon>Eukaryota</taxon>
        <taxon>Metazoa</taxon>
        <taxon>Placozoa</taxon>
        <taxon>Uniplacotomia</taxon>
        <taxon>Trichoplacea</taxon>
        <taxon>Trichoplacidae</taxon>
        <taxon>Trichoplax</taxon>
    </lineage>
</organism>
<evidence type="ECO:0000256" key="1">
    <source>
        <dbReference type="SAM" id="MobiDB-lite"/>
    </source>
</evidence>
<protein>
    <submittedName>
        <fullName evidence="2">Uncharacterized protein</fullName>
    </submittedName>
</protein>
<dbReference type="Proteomes" id="UP000009022">
    <property type="component" value="Unassembled WGS sequence"/>
</dbReference>
<dbReference type="PhylomeDB" id="B3S3M2"/>